<dbReference type="Proteomes" id="UP000223606">
    <property type="component" value="Chromosome 1"/>
</dbReference>
<reference evidence="3" key="1">
    <citation type="submission" date="2017-09" db="EMBL/GenBank/DDBJ databases">
        <title>Genome sequence of Nannocystis excedens DSM 71.</title>
        <authorList>
            <person name="Blom J."/>
        </authorList>
    </citation>
    <scope>NUCLEOTIDE SEQUENCE [LARGE SCALE GENOMIC DNA]</scope>
    <source>
        <strain evidence="3">type strain: E19</strain>
    </source>
</reference>
<feature type="transmembrane region" description="Helical" evidence="1">
    <location>
        <begin position="114"/>
        <end position="133"/>
    </location>
</feature>
<organism evidence="2 3">
    <name type="scientific">Hartmannibacter diazotrophicus</name>
    <dbReference type="NCBI Taxonomy" id="1482074"/>
    <lineage>
        <taxon>Bacteria</taxon>
        <taxon>Pseudomonadati</taxon>
        <taxon>Pseudomonadota</taxon>
        <taxon>Alphaproteobacteria</taxon>
        <taxon>Hyphomicrobiales</taxon>
        <taxon>Pleomorphomonadaceae</taxon>
        <taxon>Hartmannibacter</taxon>
    </lineage>
</organism>
<dbReference type="KEGG" id="hdi:HDIA_4448"/>
<feature type="transmembrane region" description="Helical" evidence="1">
    <location>
        <begin position="212"/>
        <end position="231"/>
    </location>
</feature>
<feature type="transmembrane region" description="Helical" evidence="1">
    <location>
        <begin position="354"/>
        <end position="375"/>
    </location>
</feature>
<evidence type="ECO:0000256" key="1">
    <source>
        <dbReference type="SAM" id="Phobius"/>
    </source>
</evidence>
<sequence length="533" mass="58744">MRNSLRIPGFAPDLREFKTLVGIKSIADSRPQFKLGLLLAALTAALFGALVYLAVYSRGPWMDEFWSLYLSSPELSTSDAFWTRWALDVHPPLFSMLLHLSQSALDLSIVTGRMLNTTPAALTALFFLTLALVDKSQRKFLLVYSILVLSCWAFIRYFPEFRSYFSALCSFAILIACLKRIDATEEPLSGINGTLVWAGFAASLAFCINLHYIVAFITVVTVAVFGIGFALRRHWKLFWTLAVLGTLSVAPLLAFFIAQRQFLEHMAETFWLNVGTLEALVLLSKFFLVIASGSAIATLVALVRLPSIFMTGVRQSIADDPEVRFALMLIVAMVIAIAAVLVVNVERPIVQARYMLSLGLLQLALVATLSSSLILQSRLLLGLVFLNSAVSILYQGHEVGSEKQWYSSAEIIKHQLALCPASRVHPERGEIFGDANYANVKELAYHYTARHAGFPIDDLDTPITASPAAQCPPIVWAEHYFDLEDRTDEDLREKILPSVGVNGTCARSKVYRAESGVVIVLDPSEPGCMAPAG</sequence>
<protein>
    <submittedName>
        <fullName evidence="2">Putative membrane protein</fullName>
    </submittedName>
</protein>
<feature type="transmembrane region" description="Helical" evidence="1">
    <location>
        <begin position="238"/>
        <end position="259"/>
    </location>
</feature>
<accession>A0A2C9DCT7</accession>
<name>A0A2C9DCT7_9HYPH</name>
<gene>
    <name evidence="2" type="ORF">HDIA_4448</name>
</gene>
<feature type="transmembrane region" description="Helical" evidence="1">
    <location>
        <begin position="323"/>
        <end position="342"/>
    </location>
</feature>
<feature type="transmembrane region" description="Helical" evidence="1">
    <location>
        <begin position="35"/>
        <end position="55"/>
    </location>
</feature>
<keyword evidence="1" id="KW-0812">Transmembrane</keyword>
<keyword evidence="1" id="KW-1133">Transmembrane helix</keyword>
<evidence type="ECO:0000313" key="3">
    <source>
        <dbReference type="Proteomes" id="UP000223606"/>
    </source>
</evidence>
<feature type="transmembrane region" description="Helical" evidence="1">
    <location>
        <begin position="279"/>
        <end position="303"/>
    </location>
</feature>
<dbReference type="AlphaFoldDB" id="A0A2C9DCT7"/>
<evidence type="ECO:0000313" key="2">
    <source>
        <dbReference type="EMBL" id="SON57989.1"/>
    </source>
</evidence>
<feature type="transmembrane region" description="Helical" evidence="1">
    <location>
        <begin position="140"/>
        <end position="158"/>
    </location>
</feature>
<dbReference type="EMBL" id="LT960614">
    <property type="protein sequence ID" value="SON57989.1"/>
    <property type="molecule type" value="Genomic_DNA"/>
</dbReference>
<proteinExistence type="predicted"/>
<feature type="transmembrane region" description="Helical" evidence="1">
    <location>
        <begin position="188"/>
        <end position="206"/>
    </location>
</feature>
<keyword evidence="3" id="KW-1185">Reference proteome</keyword>
<keyword evidence="1" id="KW-0472">Membrane</keyword>